<dbReference type="PANTHER" id="PTHR15341:SF3">
    <property type="entry name" value="NUCLEAR NUCLEIC ACID-BINDING PROTEIN C1D"/>
    <property type="match status" value="1"/>
</dbReference>
<evidence type="ECO:0000313" key="8">
    <source>
        <dbReference type="EMBL" id="CAH1113330.1"/>
    </source>
</evidence>
<accession>A0A9P0GEY0</accession>
<evidence type="ECO:0000256" key="4">
    <source>
        <dbReference type="ARBA" id="ARBA00022552"/>
    </source>
</evidence>
<comment type="subunit">
    <text evidence="7">Monomer and homodimer.</text>
</comment>
<organism evidence="8 9">
    <name type="scientific">Psylliodes chrysocephalus</name>
    <dbReference type="NCBI Taxonomy" id="3402493"/>
    <lineage>
        <taxon>Eukaryota</taxon>
        <taxon>Metazoa</taxon>
        <taxon>Ecdysozoa</taxon>
        <taxon>Arthropoda</taxon>
        <taxon>Hexapoda</taxon>
        <taxon>Insecta</taxon>
        <taxon>Pterygota</taxon>
        <taxon>Neoptera</taxon>
        <taxon>Endopterygota</taxon>
        <taxon>Coleoptera</taxon>
        <taxon>Polyphaga</taxon>
        <taxon>Cucujiformia</taxon>
        <taxon>Chrysomeloidea</taxon>
        <taxon>Chrysomelidae</taxon>
        <taxon>Galerucinae</taxon>
        <taxon>Alticini</taxon>
        <taxon>Psylliodes</taxon>
    </lineage>
</organism>
<protein>
    <recommendedName>
        <fullName evidence="3 7">Nuclear nucleic acid-binding protein C1D</fullName>
    </recommendedName>
</protein>
<dbReference type="GO" id="GO:0005737">
    <property type="term" value="C:cytoplasm"/>
    <property type="evidence" value="ECO:0007669"/>
    <property type="project" value="UniProtKB-SubCell"/>
</dbReference>
<reference evidence="8" key="1">
    <citation type="submission" date="2022-01" db="EMBL/GenBank/DDBJ databases">
        <authorList>
            <person name="King R."/>
        </authorList>
    </citation>
    <scope>NUCLEOTIDE SEQUENCE</scope>
</reference>
<dbReference type="Pfam" id="PF04000">
    <property type="entry name" value="Sas10_Utp3"/>
    <property type="match status" value="1"/>
</dbReference>
<comment type="subcellular location">
    <subcellularLocation>
        <location evidence="7">Cytoplasm</location>
    </subcellularLocation>
    <subcellularLocation>
        <location evidence="7">Nucleus</location>
        <location evidence="7">Nucleolus</location>
    </subcellularLocation>
    <subcellularLocation>
        <location evidence="1 7">Nucleus</location>
    </subcellularLocation>
</comment>
<dbReference type="PANTHER" id="PTHR15341">
    <property type="entry name" value="SUN-COR STEROID HORMONE RECEPTOR CO-REPRESSOR"/>
    <property type="match status" value="1"/>
</dbReference>
<sequence>MDFGDLENDKPVQEKLMNFHNSVEKIENMIEKLQKADAYEHLTLKEKIDYDLFVAYTLNTLYWLYLRTKNADPNKNDVKNQLNRVKEYMMKAKQAHERQTIRPKIDQAVANRFVKHGIQYKEGDGSPINKKTKFAD</sequence>
<dbReference type="InterPro" id="IPR011082">
    <property type="entry name" value="Exosome-assoc_fac/DNA_repair"/>
</dbReference>
<name>A0A9P0GEY0_9CUCU</name>
<comment type="similarity">
    <text evidence="2 7">Belongs to the C1D family.</text>
</comment>
<dbReference type="GO" id="GO:0010468">
    <property type="term" value="P:regulation of gene expression"/>
    <property type="evidence" value="ECO:0007669"/>
    <property type="project" value="TreeGrafter"/>
</dbReference>
<dbReference type="EMBL" id="OV651819">
    <property type="protein sequence ID" value="CAH1113330.1"/>
    <property type="molecule type" value="Genomic_DNA"/>
</dbReference>
<dbReference type="Proteomes" id="UP001153636">
    <property type="component" value="Chromosome 7"/>
</dbReference>
<evidence type="ECO:0000256" key="2">
    <source>
        <dbReference type="ARBA" id="ARBA00009154"/>
    </source>
</evidence>
<evidence type="ECO:0000256" key="3">
    <source>
        <dbReference type="ARBA" id="ARBA00015212"/>
    </source>
</evidence>
<keyword evidence="4 7" id="KW-0698">rRNA processing</keyword>
<dbReference type="GO" id="GO:0003677">
    <property type="term" value="F:DNA binding"/>
    <property type="evidence" value="ECO:0007669"/>
    <property type="project" value="UniProtKB-KW"/>
</dbReference>
<keyword evidence="9" id="KW-1185">Reference proteome</keyword>
<dbReference type="GO" id="GO:0000178">
    <property type="term" value="C:exosome (RNase complex)"/>
    <property type="evidence" value="ECO:0007669"/>
    <property type="project" value="TreeGrafter"/>
</dbReference>
<dbReference type="GO" id="GO:0003723">
    <property type="term" value="F:RNA binding"/>
    <property type="evidence" value="ECO:0007669"/>
    <property type="project" value="UniProtKB-UniRule"/>
</dbReference>
<dbReference type="AlphaFoldDB" id="A0A9P0GEY0"/>
<dbReference type="InterPro" id="IPR007146">
    <property type="entry name" value="Sas10/Utp3/C1D"/>
</dbReference>
<dbReference type="GO" id="GO:0000460">
    <property type="term" value="P:maturation of 5.8S rRNA"/>
    <property type="evidence" value="ECO:0007669"/>
    <property type="project" value="TreeGrafter"/>
</dbReference>
<evidence type="ECO:0000256" key="6">
    <source>
        <dbReference type="ARBA" id="ARBA00023242"/>
    </source>
</evidence>
<evidence type="ECO:0000256" key="7">
    <source>
        <dbReference type="RuleBase" id="RU368003"/>
    </source>
</evidence>
<keyword evidence="7" id="KW-0963">Cytoplasm</keyword>
<dbReference type="GO" id="GO:0005730">
    <property type="term" value="C:nucleolus"/>
    <property type="evidence" value="ECO:0007669"/>
    <property type="project" value="UniProtKB-SubCell"/>
</dbReference>
<evidence type="ECO:0000313" key="9">
    <source>
        <dbReference type="Proteomes" id="UP001153636"/>
    </source>
</evidence>
<gene>
    <name evidence="8" type="ORF">PSYICH_LOCUS13792</name>
</gene>
<keyword evidence="6 7" id="KW-0539">Nucleus</keyword>
<keyword evidence="5 7" id="KW-0694">RNA-binding</keyword>
<evidence type="ECO:0000256" key="5">
    <source>
        <dbReference type="ARBA" id="ARBA00022884"/>
    </source>
</evidence>
<keyword evidence="7" id="KW-0238">DNA-binding</keyword>
<proteinExistence type="inferred from homology"/>
<comment type="function">
    <text evidence="7">Plays a role in the recruitment of the exosome to pre-rRNA to mediate the 3'-5' end processing of the 5.8S rRNA.</text>
</comment>
<evidence type="ECO:0000256" key="1">
    <source>
        <dbReference type="ARBA" id="ARBA00004123"/>
    </source>
</evidence>
<dbReference type="OrthoDB" id="1421013at2759"/>